<keyword evidence="3" id="KW-0158">Chromosome</keyword>
<evidence type="ECO:0000256" key="8">
    <source>
        <dbReference type="ARBA" id="ARBA00023306"/>
    </source>
</evidence>
<gene>
    <name evidence="11" type="ORF">LOC62_03G004168</name>
</gene>
<dbReference type="PANTHER" id="PTHR15459:SF3">
    <property type="entry name" value="POLYAMINE-MODULATED FACTOR 1"/>
    <property type="match status" value="1"/>
</dbReference>
<evidence type="ECO:0000256" key="2">
    <source>
        <dbReference type="ARBA" id="ARBA00004629"/>
    </source>
</evidence>
<keyword evidence="5" id="KW-0498">Mitosis</keyword>
<keyword evidence="7" id="KW-0539">Nucleus</keyword>
<evidence type="ECO:0000256" key="9">
    <source>
        <dbReference type="ARBA" id="ARBA00023328"/>
    </source>
</evidence>
<keyword evidence="12" id="KW-1185">Reference proteome</keyword>
<dbReference type="InterPro" id="IPR007128">
    <property type="entry name" value="PMF1/Nnf1"/>
</dbReference>
<dbReference type="GO" id="GO:0051301">
    <property type="term" value="P:cell division"/>
    <property type="evidence" value="ECO:0007669"/>
    <property type="project" value="UniProtKB-KW"/>
</dbReference>
<feature type="compositionally biased region" description="Pro residues" evidence="10">
    <location>
        <begin position="127"/>
        <end position="137"/>
    </location>
</feature>
<dbReference type="GO" id="GO:0005634">
    <property type="term" value="C:nucleus"/>
    <property type="evidence" value="ECO:0007669"/>
    <property type="project" value="UniProtKB-SubCell"/>
</dbReference>
<name>A0AAF0Y9J2_9TREE</name>
<dbReference type="AlphaFoldDB" id="A0AAF0Y9J2"/>
<protein>
    <submittedName>
        <fullName evidence="11">Uncharacterized protein</fullName>
    </submittedName>
</protein>
<dbReference type="EMBL" id="CP086716">
    <property type="protein sequence ID" value="WOO80644.1"/>
    <property type="molecule type" value="Genomic_DNA"/>
</dbReference>
<feature type="compositionally biased region" description="Polar residues" evidence="10">
    <location>
        <begin position="1"/>
        <end position="12"/>
    </location>
</feature>
<keyword evidence="8" id="KW-0131">Cell cycle</keyword>
<reference evidence="11" key="1">
    <citation type="submission" date="2023-10" db="EMBL/GenBank/DDBJ databases">
        <authorList>
            <person name="Noh H."/>
        </authorList>
    </citation>
    <scope>NUCLEOTIDE SEQUENCE</scope>
    <source>
        <strain evidence="11">DUCC4014</strain>
    </source>
</reference>
<sequence length="367" mass="39876">MGLQRTPPQNATRTRRDDTFSPSQAFAPASRLARSPAGAAAPATDDDEMEVEAGLGAVEEAEEAMDVDVDVDDVPPPPPPELVASSSRAPRTPAPSKTKPARTPAPAPVTPAAPRSARPPRKSQLPEPSPERAPPQQAPVTPRASAPTPHRTPAQVLAEPAVPVQGADDAGYGKYYETLVLALKNNTVDRGLSKWTLDNLRECYPLLADAMPETMSAVWQQTSHAMREQTLEGATALLGEYKVPRRLQTFAQVIAEGREWAAEHDGEGRPDAWRPDLTPYVISAGTNLEVYDVSWKMLRDEYEEVSKSASERYRRVLEKQARLAELENGVADGVVELSQANALLKGFPTPEMLVWAEDVQTKLGARE</sequence>
<evidence type="ECO:0000256" key="7">
    <source>
        <dbReference type="ARBA" id="ARBA00023242"/>
    </source>
</evidence>
<feature type="compositionally biased region" description="Acidic residues" evidence="10">
    <location>
        <begin position="59"/>
        <end position="73"/>
    </location>
</feature>
<accession>A0AAF0Y9J2</accession>
<dbReference type="GeneID" id="87807408"/>
<evidence type="ECO:0000256" key="10">
    <source>
        <dbReference type="SAM" id="MobiDB-lite"/>
    </source>
</evidence>
<keyword evidence="6" id="KW-0995">Kinetochore</keyword>
<dbReference type="PANTHER" id="PTHR15459">
    <property type="entry name" value="POLYAMINE-MODULATED FACTOR 1"/>
    <property type="match status" value="1"/>
</dbReference>
<dbReference type="Proteomes" id="UP000827549">
    <property type="component" value="Chromosome 3"/>
</dbReference>
<evidence type="ECO:0000256" key="3">
    <source>
        <dbReference type="ARBA" id="ARBA00022454"/>
    </source>
</evidence>
<dbReference type="RefSeq" id="XP_062626676.1">
    <property type="nucleotide sequence ID" value="XM_062770692.1"/>
</dbReference>
<keyword evidence="4" id="KW-0132">Cell division</keyword>
<keyword evidence="9" id="KW-0137">Centromere</keyword>
<evidence type="ECO:0000256" key="6">
    <source>
        <dbReference type="ARBA" id="ARBA00022838"/>
    </source>
</evidence>
<evidence type="ECO:0000313" key="12">
    <source>
        <dbReference type="Proteomes" id="UP000827549"/>
    </source>
</evidence>
<feature type="region of interest" description="Disordered" evidence="10">
    <location>
        <begin position="1"/>
        <end position="162"/>
    </location>
</feature>
<evidence type="ECO:0000256" key="1">
    <source>
        <dbReference type="ARBA" id="ARBA00004123"/>
    </source>
</evidence>
<feature type="compositionally biased region" description="Low complexity" evidence="10">
    <location>
        <begin position="25"/>
        <end position="43"/>
    </location>
</feature>
<dbReference type="GO" id="GO:0000444">
    <property type="term" value="C:MIS12/MIND type complex"/>
    <property type="evidence" value="ECO:0007669"/>
    <property type="project" value="InterPro"/>
</dbReference>
<comment type="subcellular location">
    <subcellularLocation>
        <location evidence="2">Chromosome</location>
        <location evidence="2">Centromere</location>
        <location evidence="2">Kinetochore</location>
    </subcellularLocation>
    <subcellularLocation>
        <location evidence="1">Nucleus</location>
    </subcellularLocation>
</comment>
<evidence type="ECO:0000256" key="4">
    <source>
        <dbReference type="ARBA" id="ARBA00022618"/>
    </source>
</evidence>
<organism evidence="11 12">
    <name type="scientific">Vanrija pseudolonga</name>
    <dbReference type="NCBI Taxonomy" id="143232"/>
    <lineage>
        <taxon>Eukaryota</taxon>
        <taxon>Fungi</taxon>
        <taxon>Dikarya</taxon>
        <taxon>Basidiomycota</taxon>
        <taxon>Agaricomycotina</taxon>
        <taxon>Tremellomycetes</taxon>
        <taxon>Trichosporonales</taxon>
        <taxon>Trichosporonaceae</taxon>
        <taxon>Vanrija</taxon>
    </lineage>
</organism>
<proteinExistence type="predicted"/>
<evidence type="ECO:0000313" key="11">
    <source>
        <dbReference type="EMBL" id="WOO80644.1"/>
    </source>
</evidence>
<feature type="compositionally biased region" description="Low complexity" evidence="10">
    <location>
        <begin position="84"/>
        <end position="102"/>
    </location>
</feature>
<evidence type="ECO:0000256" key="5">
    <source>
        <dbReference type="ARBA" id="ARBA00022776"/>
    </source>
</evidence>
<dbReference type="GO" id="GO:0007059">
    <property type="term" value="P:chromosome segregation"/>
    <property type="evidence" value="ECO:0007669"/>
    <property type="project" value="TreeGrafter"/>
</dbReference>